<dbReference type="InterPro" id="IPR035909">
    <property type="entry name" value="CheB_C"/>
</dbReference>
<evidence type="ECO:0000256" key="1">
    <source>
        <dbReference type="ARBA" id="ARBA00022500"/>
    </source>
</evidence>
<dbReference type="RefSeq" id="WP_057813594.1">
    <property type="nucleotide sequence ID" value="NZ_CP031598.1"/>
</dbReference>
<dbReference type="OrthoDB" id="9793421at2"/>
<dbReference type="PANTHER" id="PTHR42872:SF6">
    <property type="entry name" value="PROTEIN-GLUTAMATE METHYLESTERASE_PROTEIN-GLUTAMINE GLUTAMINASE"/>
    <property type="match status" value="1"/>
</dbReference>
<dbReference type="PANTHER" id="PTHR42872">
    <property type="entry name" value="PROTEIN-GLUTAMATE METHYLESTERASE/PROTEIN-GLUTAMINE GLUTAMINASE"/>
    <property type="match status" value="1"/>
</dbReference>
<dbReference type="AlphaFoldDB" id="A0A5P3AA68"/>
<feature type="active site" evidence="5">
    <location>
        <position position="267"/>
    </location>
</feature>
<dbReference type="PIRSF" id="PIRSF000876">
    <property type="entry name" value="RR_chemtxs_CheB"/>
    <property type="match status" value="1"/>
</dbReference>
<evidence type="ECO:0000313" key="8">
    <source>
        <dbReference type="Proteomes" id="UP000325785"/>
    </source>
</evidence>
<keyword evidence="2 5" id="KW-0378">Hydrolase</keyword>
<dbReference type="SUPFAM" id="SSF52738">
    <property type="entry name" value="Methylesterase CheB, C-terminal domain"/>
    <property type="match status" value="1"/>
</dbReference>
<evidence type="ECO:0000256" key="2">
    <source>
        <dbReference type="ARBA" id="ARBA00022801"/>
    </source>
</evidence>
<dbReference type="GO" id="GO:0000156">
    <property type="term" value="F:phosphorelay response regulator activity"/>
    <property type="evidence" value="ECO:0007669"/>
    <property type="project" value="InterPro"/>
</dbReference>
<reference evidence="7 8" key="1">
    <citation type="submission" date="2018-08" db="EMBL/GenBank/DDBJ databases">
        <title>Genetic Globetrotter - A new plasmid hitch-hiking vast phylogenetic and geographic distances.</title>
        <authorList>
            <person name="Vollmers J."/>
            <person name="Petersen J."/>
        </authorList>
    </citation>
    <scope>NUCLEOTIDE SEQUENCE [LARGE SCALE GENOMIC DNA]</scope>
    <source>
        <strain evidence="7 8">DSM 26383</strain>
    </source>
</reference>
<dbReference type="EMBL" id="CP031598">
    <property type="protein sequence ID" value="QEW26192.1"/>
    <property type="molecule type" value="Genomic_DNA"/>
</dbReference>
<name>A0A5P3AA68_9RHOB</name>
<dbReference type="Gene3D" id="3.40.50.180">
    <property type="entry name" value="Methylesterase CheB, C-terminal domain"/>
    <property type="match status" value="1"/>
</dbReference>
<evidence type="ECO:0000313" key="7">
    <source>
        <dbReference type="EMBL" id="QEW26192.1"/>
    </source>
</evidence>
<proteinExistence type="predicted"/>
<evidence type="ECO:0000256" key="3">
    <source>
        <dbReference type="ARBA" id="ARBA00039140"/>
    </source>
</evidence>
<dbReference type="CDD" id="cd16432">
    <property type="entry name" value="CheB_Rec"/>
    <property type="match status" value="1"/>
</dbReference>
<feature type="domain" description="CheB-type methylesterase" evidence="6">
    <location>
        <begin position="135"/>
        <end position="325"/>
    </location>
</feature>
<dbReference type="PROSITE" id="PS50122">
    <property type="entry name" value="CHEB"/>
    <property type="match status" value="1"/>
</dbReference>
<dbReference type="Proteomes" id="UP000325785">
    <property type="component" value="Chromosome"/>
</dbReference>
<accession>A0A5P3AA68</accession>
<sequence>MPSQESSSLSILLLDPRRHRSHRYLQSIGETPGIALIGSARDLTEAYNLTEHEHPDLVLIAEEVTRLGNFPMYAAMLAALEVDCILIAAGLRPASGPYTSITDVDVDRAGGLGPYLGTRFGLRRQPVQPCPRAHISDGWKTVVIGASTGGVEALIQVLSAYPKSCPPTLIVQHISGTYLPGLAQRLDRHCSAQVRPAAASDSLEPGLVLMAPGNDRHLSIVPPGRRCRLVPGAPVSGHRPSVDALFHSAATLGPAAVGVLLTGMGRDGAEGLAAIRRAGGWTIGQDEASSTVYGMPRAAFEMGAVAQQLPISRIGPALLSAAAQSTERSRHG</sequence>
<comment type="catalytic activity">
    <reaction evidence="4">
        <text>[protein]-L-glutamate 5-O-methyl ester + H2O = L-glutamyl-[protein] + methanol + H(+)</text>
        <dbReference type="Rhea" id="RHEA:23236"/>
        <dbReference type="Rhea" id="RHEA-COMP:10208"/>
        <dbReference type="Rhea" id="RHEA-COMP:10311"/>
        <dbReference type="ChEBI" id="CHEBI:15377"/>
        <dbReference type="ChEBI" id="CHEBI:15378"/>
        <dbReference type="ChEBI" id="CHEBI:17790"/>
        <dbReference type="ChEBI" id="CHEBI:29973"/>
        <dbReference type="ChEBI" id="CHEBI:82795"/>
        <dbReference type="EC" id="3.1.1.61"/>
    </reaction>
</comment>
<feature type="active site" evidence="5">
    <location>
        <position position="147"/>
    </location>
</feature>
<organism evidence="7 8">
    <name type="scientific">Roseovarius indicus</name>
    <dbReference type="NCBI Taxonomy" id="540747"/>
    <lineage>
        <taxon>Bacteria</taxon>
        <taxon>Pseudomonadati</taxon>
        <taxon>Pseudomonadota</taxon>
        <taxon>Alphaproteobacteria</taxon>
        <taxon>Rhodobacterales</taxon>
        <taxon>Roseobacteraceae</taxon>
        <taxon>Roseovarius</taxon>
    </lineage>
</organism>
<dbReference type="InterPro" id="IPR008248">
    <property type="entry name" value="CheB-like"/>
</dbReference>
<protein>
    <recommendedName>
        <fullName evidence="3">protein-glutamate methylesterase</fullName>
        <ecNumber evidence="3">3.1.1.61</ecNumber>
    </recommendedName>
</protein>
<dbReference type="GO" id="GO:0005737">
    <property type="term" value="C:cytoplasm"/>
    <property type="evidence" value="ECO:0007669"/>
    <property type="project" value="InterPro"/>
</dbReference>
<evidence type="ECO:0000259" key="6">
    <source>
        <dbReference type="PROSITE" id="PS50122"/>
    </source>
</evidence>
<dbReference type="Pfam" id="PF01339">
    <property type="entry name" value="CheB_methylest"/>
    <property type="match status" value="1"/>
</dbReference>
<evidence type="ECO:0000256" key="4">
    <source>
        <dbReference type="ARBA" id="ARBA00048267"/>
    </source>
</evidence>
<dbReference type="InterPro" id="IPR000673">
    <property type="entry name" value="Sig_transdc_resp-reg_Me-estase"/>
</dbReference>
<evidence type="ECO:0000256" key="5">
    <source>
        <dbReference type="PROSITE-ProRule" id="PRU00050"/>
    </source>
</evidence>
<dbReference type="EC" id="3.1.1.61" evidence="3"/>
<keyword evidence="1 5" id="KW-0145">Chemotaxis</keyword>
<gene>
    <name evidence="7" type="primary">cheB2</name>
    <name evidence="7" type="ORF">RIdsm_01989</name>
</gene>
<dbReference type="KEGG" id="rid:RIdsm_01989"/>
<dbReference type="GO" id="GO:0006935">
    <property type="term" value="P:chemotaxis"/>
    <property type="evidence" value="ECO:0007669"/>
    <property type="project" value="UniProtKB-UniRule"/>
</dbReference>
<dbReference type="GO" id="GO:0008984">
    <property type="term" value="F:protein-glutamate methylesterase activity"/>
    <property type="evidence" value="ECO:0007669"/>
    <property type="project" value="UniProtKB-EC"/>
</dbReference>
<feature type="active site" evidence="5">
    <location>
        <position position="173"/>
    </location>
</feature>